<comment type="caution">
    <text evidence="1">The sequence shown here is derived from an EMBL/GenBank/DDBJ whole genome shotgun (WGS) entry which is preliminary data.</text>
</comment>
<accession>A0ABX9JV47</accession>
<sequence>MMVETMPATVDGATRPLAPRLELQGAFDVRAARSALETLRRYAGKEPVLVDFSKVKSFQDFALDLFARELSLLPKLRLQTWGLPGHPARVLQYLHIDPRTLAPLRMSRQVPAVRSPWDDHDFDD</sequence>
<gene>
    <name evidence="1" type="ORF">ATI61_10941</name>
</gene>
<evidence type="ECO:0000313" key="2">
    <source>
        <dbReference type="Proteomes" id="UP000256345"/>
    </source>
</evidence>
<dbReference type="Proteomes" id="UP000256345">
    <property type="component" value="Unassembled WGS sequence"/>
</dbReference>
<dbReference type="RefSeq" id="WP_047854774.1">
    <property type="nucleotide sequence ID" value="NZ_CP011509.1"/>
</dbReference>
<protein>
    <recommendedName>
        <fullName evidence="3">DUF4325 domain-containing protein</fullName>
    </recommendedName>
</protein>
<name>A0ABX9JV47_9BACT</name>
<organism evidence="1 2">
    <name type="scientific">Archangium gephyra</name>
    <dbReference type="NCBI Taxonomy" id="48"/>
    <lineage>
        <taxon>Bacteria</taxon>
        <taxon>Pseudomonadati</taxon>
        <taxon>Myxococcota</taxon>
        <taxon>Myxococcia</taxon>
        <taxon>Myxococcales</taxon>
        <taxon>Cystobacterineae</taxon>
        <taxon>Archangiaceae</taxon>
        <taxon>Archangium</taxon>
    </lineage>
</organism>
<dbReference type="EMBL" id="QUMU01000009">
    <property type="protein sequence ID" value="REG27706.1"/>
    <property type="molecule type" value="Genomic_DNA"/>
</dbReference>
<reference evidence="1 2" key="1">
    <citation type="submission" date="2018-08" db="EMBL/GenBank/DDBJ databases">
        <title>Genomic Encyclopedia of Archaeal and Bacterial Type Strains, Phase II (KMG-II): from individual species to whole genera.</title>
        <authorList>
            <person name="Goeker M."/>
        </authorList>
    </citation>
    <scope>NUCLEOTIDE SEQUENCE [LARGE SCALE GENOMIC DNA]</scope>
    <source>
        <strain evidence="1 2">DSM 2261</strain>
    </source>
</reference>
<proteinExistence type="predicted"/>
<evidence type="ECO:0008006" key="3">
    <source>
        <dbReference type="Google" id="ProtNLM"/>
    </source>
</evidence>
<keyword evidence="2" id="KW-1185">Reference proteome</keyword>
<evidence type="ECO:0000313" key="1">
    <source>
        <dbReference type="EMBL" id="REG27706.1"/>
    </source>
</evidence>